<dbReference type="InterPro" id="IPR012334">
    <property type="entry name" value="Pectin_lyas_fold"/>
</dbReference>
<dbReference type="EMBL" id="JAHUZN010000007">
    <property type="protein sequence ID" value="KAG8488351.1"/>
    <property type="molecule type" value="Genomic_DNA"/>
</dbReference>
<evidence type="ECO:0000259" key="9">
    <source>
        <dbReference type="Pfam" id="PF01095"/>
    </source>
</evidence>
<dbReference type="UniPathway" id="UPA00545">
    <property type="reaction ID" value="UER00823"/>
</dbReference>
<name>A0A8J5YDV8_9ROSI</name>
<dbReference type="GO" id="GO:0030599">
    <property type="term" value="F:pectinesterase activity"/>
    <property type="evidence" value="ECO:0007669"/>
    <property type="project" value="UniProtKB-UniRule"/>
</dbReference>
<feature type="active site" evidence="7">
    <location>
        <position position="206"/>
    </location>
</feature>
<dbReference type="InterPro" id="IPR011050">
    <property type="entry name" value="Pectin_lyase_fold/virulence"/>
</dbReference>
<protein>
    <recommendedName>
        <fullName evidence="3 8">Pectinesterase</fullName>
        <ecNumber evidence="3 8">3.1.1.11</ecNumber>
    </recommendedName>
</protein>
<dbReference type="GO" id="GO:0042545">
    <property type="term" value="P:cell wall modification"/>
    <property type="evidence" value="ECO:0007669"/>
    <property type="project" value="UniProtKB-UniRule"/>
</dbReference>
<keyword evidence="11" id="KW-1185">Reference proteome</keyword>
<dbReference type="Gene3D" id="2.160.20.10">
    <property type="entry name" value="Single-stranded right-handed beta-helix, Pectin lyase-like"/>
    <property type="match status" value="1"/>
</dbReference>
<dbReference type="SUPFAM" id="SSF51126">
    <property type="entry name" value="Pectin lyase-like"/>
    <property type="match status" value="1"/>
</dbReference>
<gene>
    <name evidence="10" type="ORF">CXB51_016379</name>
</gene>
<comment type="catalytic activity">
    <reaction evidence="6 8">
        <text>[(1-&gt;4)-alpha-D-galacturonosyl methyl ester](n) + n H2O = [(1-&gt;4)-alpha-D-galacturonosyl](n) + n methanol + n H(+)</text>
        <dbReference type="Rhea" id="RHEA:22380"/>
        <dbReference type="Rhea" id="RHEA-COMP:14570"/>
        <dbReference type="Rhea" id="RHEA-COMP:14573"/>
        <dbReference type="ChEBI" id="CHEBI:15377"/>
        <dbReference type="ChEBI" id="CHEBI:15378"/>
        <dbReference type="ChEBI" id="CHEBI:17790"/>
        <dbReference type="ChEBI" id="CHEBI:140522"/>
        <dbReference type="ChEBI" id="CHEBI:140523"/>
        <dbReference type="EC" id="3.1.1.11"/>
    </reaction>
</comment>
<proteinExistence type="inferred from homology"/>
<keyword evidence="4 8" id="KW-0378">Hydrolase</keyword>
<dbReference type="PANTHER" id="PTHR31321:SF33">
    <property type="entry name" value="PECTINESTERASE 8-RELATED"/>
    <property type="match status" value="1"/>
</dbReference>
<evidence type="ECO:0000313" key="11">
    <source>
        <dbReference type="Proteomes" id="UP000701853"/>
    </source>
</evidence>
<keyword evidence="5 8" id="KW-0063">Aspartyl esterase</keyword>
<evidence type="ECO:0000256" key="7">
    <source>
        <dbReference type="PROSITE-ProRule" id="PRU10040"/>
    </source>
</evidence>
<organism evidence="10 11">
    <name type="scientific">Gossypium anomalum</name>
    <dbReference type="NCBI Taxonomy" id="47600"/>
    <lineage>
        <taxon>Eukaryota</taxon>
        <taxon>Viridiplantae</taxon>
        <taxon>Streptophyta</taxon>
        <taxon>Embryophyta</taxon>
        <taxon>Tracheophyta</taxon>
        <taxon>Spermatophyta</taxon>
        <taxon>Magnoliopsida</taxon>
        <taxon>eudicotyledons</taxon>
        <taxon>Gunneridae</taxon>
        <taxon>Pentapetalae</taxon>
        <taxon>rosids</taxon>
        <taxon>malvids</taxon>
        <taxon>Malvales</taxon>
        <taxon>Malvaceae</taxon>
        <taxon>Malvoideae</taxon>
        <taxon>Gossypium</taxon>
    </lineage>
</organism>
<sequence length="355" mass="38937">MNPKSLCFTILIAILAVFISRFIIDPSRHFHKNILDFSLTLSSSSCIVMKFIPFDFSDFCRHRKHPDKGKPVSVCDDFPPNFPPPETNTTLTLCVDRNGCCNFTTVQAAVDAVPNLSMKRRQGYTSTAIAWNDTANSANGTFYSGSVQNVAPLPRPGDVGAQAVAIRIAGDQAAFWGCGFYGAQDTLHDDRGRHYFKDCYIQGSIDFIFGNGKSLYEDCQLISMANQVAPGSKSINGAVTAHGRASADEDSGFAFVNCSIGGTGRIWLGRAWRPYSRVVFALTSMTDIIAPEGWNDFNDPSRDQTIFYGEYNCTGAGANMSGRAPYVQKLNDTQASLFLTTSFIDADQWLQSYNS</sequence>
<evidence type="ECO:0000256" key="3">
    <source>
        <dbReference type="ARBA" id="ARBA00013229"/>
    </source>
</evidence>
<evidence type="ECO:0000256" key="2">
    <source>
        <dbReference type="ARBA" id="ARBA00008891"/>
    </source>
</evidence>
<evidence type="ECO:0000256" key="5">
    <source>
        <dbReference type="ARBA" id="ARBA00023085"/>
    </source>
</evidence>
<evidence type="ECO:0000313" key="10">
    <source>
        <dbReference type="EMBL" id="KAG8488351.1"/>
    </source>
</evidence>
<evidence type="ECO:0000256" key="6">
    <source>
        <dbReference type="ARBA" id="ARBA00047928"/>
    </source>
</evidence>
<feature type="domain" description="Pectinesterase catalytic" evidence="9">
    <location>
        <begin position="157"/>
        <end position="346"/>
    </location>
</feature>
<comment type="similarity">
    <text evidence="2">Belongs to the pectinesterase family.</text>
</comment>
<dbReference type="InterPro" id="IPR033131">
    <property type="entry name" value="Pectinesterase_Asp_AS"/>
</dbReference>
<evidence type="ECO:0000256" key="1">
    <source>
        <dbReference type="ARBA" id="ARBA00005184"/>
    </source>
</evidence>
<evidence type="ECO:0000256" key="8">
    <source>
        <dbReference type="RuleBase" id="RU000589"/>
    </source>
</evidence>
<reference evidence="10 11" key="1">
    <citation type="journal article" date="2021" name="bioRxiv">
        <title>The Gossypium anomalum genome as a resource for cotton improvement and evolutionary analysis of hybrid incompatibility.</title>
        <authorList>
            <person name="Grover C.E."/>
            <person name="Yuan D."/>
            <person name="Arick M.A."/>
            <person name="Miller E.R."/>
            <person name="Hu G."/>
            <person name="Peterson D.G."/>
            <person name="Wendel J.F."/>
            <person name="Udall J.A."/>
        </authorList>
    </citation>
    <scope>NUCLEOTIDE SEQUENCE [LARGE SCALE GENOMIC DNA]</scope>
    <source>
        <strain evidence="10">JFW-Udall</strain>
        <tissue evidence="10">Leaf</tissue>
    </source>
</reference>
<dbReference type="AlphaFoldDB" id="A0A8J5YDV8"/>
<accession>A0A8J5YDV8</accession>
<evidence type="ECO:0000256" key="4">
    <source>
        <dbReference type="ARBA" id="ARBA00022801"/>
    </source>
</evidence>
<comment type="caution">
    <text evidence="10">The sequence shown here is derived from an EMBL/GenBank/DDBJ whole genome shotgun (WGS) entry which is preliminary data.</text>
</comment>
<dbReference type="Proteomes" id="UP000701853">
    <property type="component" value="Chromosome 7"/>
</dbReference>
<dbReference type="InterPro" id="IPR000070">
    <property type="entry name" value="Pectinesterase_cat"/>
</dbReference>
<dbReference type="OrthoDB" id="2019149at2759"/>
<dbReference type="Pfam" id="PF01095">
    <property type="entry name" value="Pectinesterase"/>
    <property type="match status" value="1"/>
</dbReference>
<dbReference type="EC" id="3.1.1.11" evidence="3 8"/>
<dbReference type="PROSITE" id="PS00503">
    <property type="entry name" value="PECTINESTERASE_2"/>
    <property type="match status" value="1"/>
</dbReference>
<dbReference type="GO" id="GO:0045490">
    <property type="term" value="P:pectin catabolic process"/>
    <property type="evidence" value="ECO:0007669"/>
    <property type="project" value="UniProtKB-UniRule"/>
</dbReference>
<comment type="pathway">
    <text evidence="1 8">Glycan metabolism; pectin degradation; 2-dehydro-3-deoxy-D-gluconate from pectin: step 1/5.</text>
</comment>
<dbReference type="PANTHER" id="PTHR31321">
    <property type="entry name" value="ACYL-COA THIOESTER HYDROLASE YBHC-RELATED"/>
    <property type="match status" value="1"/>
</dbReference>